<evidence type="ECO:0000313" key="5">
    <source>
        <dbReference type="Proteomes" id="UP000005408"/>
    </source>
</evidence>
<keyword evidence="5" id="KW-1185">Reference proteome</keyword>
<dbReference type="Pfam" id="PF00685">
    <property type="entry name" value="Sulfotransfer_1"/>
    <property type="match status" value="1"/>
</dbReference>
<dbReference type="OrthoDB" id="205623at2759"/>
<dbReference type="EnsemblMetazoa" id="G5539.4">
    <property type="protein sequence ID" value="G5539.4:cds"/>
    <property type="gene ID" value="G5539"/>
</dbReference>
<keyword evidence="2" id="KW-0808">Transferase</keyword>
<evidence type="ECO:0000313" key="4">
    <source>
        <dbReference type="EnsemblMetazoa" id="G5539.4:cds"/>
    </source>
</evidence>
<organism evidence="4 5">
    <name type="scientific">Magallana gigas</name>
    <name type="common">Pacific oyster</name>
    <name type="synonym">Crassostrea gigas</name>
    <dbReference type="NCBI Taxonomy" id="29159"/>
    <lineage>
        <taxon>Eukaryota</taxon>
        <taxon>Metazoa</taxon>
        <taxon>Spiralia</taxon>
        <taxon>Lophotrochozoa</taxon>
        <taxon>Mollusca</taxon>
        <taxon>Bivalvia</taxon>
        <taxon>Autobranchia</taxon>
        <taxon>Pteriomorphia</taxon>
        <taxon>Ostreida</taxon>
        <taxon>Ostreoidea</taxon>
        <taxon>Ostreidae</taxon>
        <taxon>Magallana</taxon>
    </lineage>
</organism>
<dbReference type="InterPro" id="IPR000863">
    <property type="entry name" value="Sulfotransferase_dom"/>
</dbReference>
<dbReference type="Proteomes" id="UP000005408">
    <property type="component" value="Unassembled WGS sequence"/>
</dbReference>
<feature type="domain" description="Sulfotransferase" evidence="3">
    <location>
        <begin position="41"/>
        <end position="272"/>
    </location>
</feature>
<reference evidence="4" key="1">
    <citation type="submission" date="2022-08" db="UniProtKB">
        <authorList>
            <consortium name="EnsemblMetazoa"/>
        </authorList>
    </citation>
    <scope>IDENTIFICATION</scope>
    <source>
        <strain evidence="4">05x7-T-G4-1.051#20</strain>
    </source>
</reference>
<evidence type="ECO:0000259" key="3">
    <source>
        <dbReference type="Pfam" id="PF00685"/>
    </source>
</evidence>
<dbReference type="GO" id="GO:0008146">
    <property type="term" value="F:sulfotransferase activity"/>
    <property type="evidence" value="ECO:0007669"/>
    <property type="project" value="InterPro"/>
</dbReference>
<name>A0A8W8NJA4_MAGGI</name>
<evidence type="ECO:0000256" key="1">
    <source>
        <dbReference type="ARBA" id="ARBA00005771"/>
    </source>
</evidence>
<proteinExistence type="inferred from homology"/>
<protein>
    <recommendedName>
        <fullName evidence="3">Sulfotransferase domain-containing protein</fullName>
    </recommendedName>
</protein>
<dbReference type="AlphaFoldDB" id="A0A8W8NJA4"/>
<sequence>MTSFLPLPRSREGFLLPPFQSFNVDPEKRLKEIQDLDTRETDILVNAYPKSGSHWLHEILCKLLYDEQTTAPLPRMEACFLDLLSDITALTKLPSPRILYTHLPVQYLPRKHLSRGGKTFHMIRDPRDVVVSSYYHYLSVPRFKRYFTREWDQHLSNFMSGDFIYGDWFQYERQYEQFAKTNNVMTLFYEDMKTDEERATRKIADYLELPLTQENAARIARDCGISNVKERMKTHQTSFMFRKGHVGDWKNHFSADQEKQFNLLFQEKMKGSSLAARYSMLNSSL</sequence>
<evidence type="ECO:0000256" key="2">
    <source>
        <dbReference type="ARBA" id="ARBA00022679"/>
    </source>
</evidence>
<dbReference type="InterPro" id="IPR027417">
    <property type="entry name" value="P-loop_NTPase"/>
</dbReference>
<dbReference type="Gene3D" id="3.40.50.300">
    <property type="entry name" value="P-loop containing nucleotide triphosphate hydrolases"/>
    <property type="match status" value="1"/>
</dbReference>
<comment type="similarity">
    <text evidence="1">Belongs to the sulfotransferase 1 family.</text>
</comment>
<accession>A0A8W8NJA4</accession>
<dbReference type="SUPFAM" id="SSF52540">
    <property type="entry name" value="P-loop containing nucleoside triphosphate hydrolases"/>
    <property type="match status" value="1"/>
</dbReference>
<dbReference type="PANTHER" id="PTHR11783">
    <property type="entry name" value="SULFOTRANSFERASE SULT"/>
    <property type="match status" value="1"/>
</dbReference>